<sequence>MRAAGAAWALRPLLLAALVFALLPSASGQTFGSSNVVTVPTVAYISFAVVGLVLLIIMLVLKYRASTWRRREEERRAQQQLAEREAADKAAWEAANALRQVHIPPVVLNPDCSLGLAEPDKHLAGSTADAEALPSGHGQAVPPPPSPLASQSPVWRRGQPRQAQQTQQAVHQQQAQQAQHSQRMQGRPSGSVELQQLEPQPGGQPWPGATVYVRGSHAAFASASIQAPLV</sequence>
<name>A0A2P6TGE3_CHLSO</name>
<reference evidence="4 5" key="1">
    <citation type="journal article" date="2018" name="Plant J.">
        <title>Genome sequences of Chlorella sorokiniana UTEX 1602 and Micractinium conductrix SAG 241.80: implications to maltose excretion by a green alga.</title>
        <authorList>
            <person name="Arriola M.B."/>
            <person name="Velmurugan N."/>
            <person name="Zhang Y."/>
            <person name="Plunkett M.H."/>
            <person name="Hondzo H."/>
            <person name="Barney B.M."/>
        </authorList>
    </citation>
    <scope>NUCLEOTIDE SEQUENCE [LARGE SCALE GENOMIC DNA]</scope>
    <source>
        <strain evidence="5">UTEX 1602</strain>
    </source>
</reference>
<evidence type="ECO:0000256" key="1">
    <source>
        <dbReference type="SAM" id="MobiDB-lite"/>
    </source>
</evidence>
<keyword evidence="3" id="KW-0732">Signal</keyword>
<comment type="caution">
    <text evidence="4">The sequence shown here is derived from an EMBL/GenBank/DDBJ whole genome shotgun (WGS) entry which is preliminary data.</text>
</comment>
<proteinExistence type="predicted"/>
<feature type="transmembrane region" description="Helical" evidence="2">
    <location>
        <begin position="44"/>
        <end position="61"/>
    </location>
</feature>
<evidence type="ECO:0000256" key="3">
    <source>
        <dbReference type="SAM" id="SignalP"/>
    </source>
</evidence>
<keyword evidence="2" id="KW-0472">Membrane</keyword>
<feature type="signal peptide" evidence="3">
    <location>
        <begin position="1"/>
        <end position="28"/>
    </location>
</feature>
<keyword evidence="2" id="KW-1133">Transmembrane helix</keyword>
<accession>A0A2P6TGE3</accession>
<feature type="region of interest" description="Disordered" evidence="1">
    <location>
        <begin position="124"/>
        <end position="210"/>
    </location>
</feature>
<evidence type="ECO:0000313" key="5">
    <source>
        <dbReference type="Proteomes" id="UP000239899"/>
    </source>
</evidence>
<dbReference type="Proteomes" id="UP000239899">
    <property type="component" value="Unassembled WGS sequence"/>
</dbReference>
<dbReference type="OrthoDB" id="10640589at2759"/>
<keyword evidence="5" id="KW-1185">Reference proteome</keyword>
<keyword evidence="2" id="KW-0812">Transmembrane</keyword>
<feature type="chain" id="PRO_5015195679" evidence="3">
    <location>
        <begin position="29"/>
        <end position="230"/>
    </location>
</feature>
<gene>
    <name evidence="4" type="ORF">C2E21_7744</name>
</gene>
<feature type="compositionally biased region" description="Low complexity" evidence="1">
    <location>
        <begin position="148"/>
        <end position="185"/>
    </location>
</feature>
<evidence type="ECO:0000256" key="2">
    <source>
        <dbReference type="SAM" id="Phobius"/>
    </source>
</evidence>
<dbReference type="AlphaFoldDB" id="A0A2P6TGE3"/>
<feature type="compositionally biased region" description="Low complexity" evidence="1">
    <location>
        <begin position="193"/>
        <end position="208"/>
    </location>
</feature>
<dbReference type="EMBL" id="LHPG02000017">
    <property type="protein sequence ID" value="PRW33191.1"/>
    <property type="molecule type" value="Genomic_DNA"/>
</dbReference>
<evidence type="ECO:0000313" key="4">
    <source>
        <dbReference type="EMBL" id="PRW33191.1"/>
    </source>
</evidence>
<protein>
    <submittedName>
        <fullName evidence="4">Hydrogenase expression</fullName>
    </submittedName>
</protein>
<organism evidence="4 5">
    <name type="scientific">Chlorella sorokiniana</name>
    <name type="common">Freshwater green alga</name>
    <dbReference type="NCBI Taxonomy" id="3076"/>
    <lineage>
        <taxon>Eukaryota</taxon>
        <taxon>Viridiplantae</taxon>
        <taxon>Chlorophyta</taxon>
        <taxon>core chlorophytes</taxon>
        <taxon>Trebouxiophyceae</taxon>
        <taxon>Chlorellales</taxon>
        <taxon>Chlorellaceae</taxon>
        <taxon>Chlorella clade</taxon>
        <taxon>Chlorella</taxon>
    </lineage>
</organism>